<dbReference type="GO" id="GO:0036055">
    <property type="term" value="F:protein-succinyllysine desuccinylase activity"/>
    <property type="evidence" value="ECO:0007669"/>
    <property type="project" value="UniProtKB-UniRule"/>
</dbReference>
<keyword evidence="1" id="KW-0808">Transferase</keyword>
<dbReference type="GO" id="GO:0005737">
    <property type="term" value="C:cytoplasm"/>
    <property type="evidence" value="ECO:0007669"/>
    <property type="project" value="UniProtKB-SubCell"/>
</dbReference>
<feature type="binding site" evidence="3">
    <location>
        <position position="57"/>
    </location>
    <ligand>
        <name>substrate</name>
    </ligand>
</feature>
<organism evidence="6 9">
    <name type="scientific">Frederiksenia canicola</name>
    <dbReference type="NCBI Taxonomy" id="123824"/>
    <lineage>
        <taxon>Bacteria</taxon>
        <taxon>Pseudomonadati</taxon>
        <taxon>Pseudomonadota</taxon>
        <taxon>Gammaproteobacteria</taxon>
        <taxon>Pasteurellales</taxon>
        <taxon>Pasteurellaceae</taxon>
        <taxon>Frederiksenia</taxon>
    </lineage>
</organism>
<evidence type="ECO:0000259" key="5">
    <source>
        <dbReference type="PROSITE" id="PS50305"/>
    </source>
</evidence>
<evidence type="ECO:0000313" key="6">
    <source>
        <dbReference type="EMBL" id="QIM65603.1"/>
    </source>
</evidence>
<dbReference type="KEGG" id="fcl:A4G17_09190"/>
<dbReference type="GO" id="GO:0036054">
    <property type="term" value="F:protein-malonyllysine demalonylase activity"/>
    <property type="evidence" value="ECO:0007669"/>
    <property type="project" value="InterPro"/>
</dbReference>
<dbReference type="PANTHER" id="PTHR11085">
    <property type="entry name" value="NAD-DEPENDENT PROTEIN DEACYLASE SIRTUIN-5, MITOCHONDRIAL-RELATED"/>
    <property type="match status" value="1"/>
</dbReference>
<dbReference type="InterPro" id="IPR050134">
    <property type="entry name" value="NAD-dep_sirtuin_deacylases"/>
</dbReference>
<protein>
    <recommendedName>
        <fullName evidence="3">NAD-dependent protein deacylase</fullName>
        <ecNumber evidence="3">2.3.1.286</ecNumber>
    </recommendedName>
    <alternativeName>
        <fullName evidence="3">Regulatory protein SIR2 homolog</fullName>
    </alternativeName>
</protein>
<accession>A0AAE6X6L4</accession>
<dbReference type="Proteomes" id="UP000502287">
    <property type="component" value="Chromosome"/>
</dbReference>
<dbReference type="PANTHER" id="PTHR11085:SF4">
    <property type="entry name" value="NAD-DEPENDENT PROTEIN DEACYLASE"/>
    <property type="match status" value="1"/>
</dbReference>
<dbReference type="RefSeq" id="WP_123955867.1">
    <property type="nucleotide sequence ID" value="NZ_CP015029.1"/>
</dbReference>
<evidence type="ECO:0000313" key="7">
    <source>
        <dbReference type="EMBL" id="RPE95940.1"/>
    </source>
</evidence>
<gene>
    <name evidence="3" type="primary">cobB</name>
    <name evidence="6" type="ORF">A4G17_09190</name>
    <name evidence="7" type="ORF">EDC49_0318</name>
</gene>
<dbReference type="Proteomes" id="UP000276901">
    <property type="component" value="Unassembled WGS sequence"/>
</dbReference>
<dbReference type="AlphaFoldDB" id="A0AAE6X6L4"/>
<comment type="catalytic activity">
    <reaction evidence="3">
        <text>N(6)-succinyl-L-lysyl-[protein] + NAD(+) + H2O = 2''-O-succinyl-ADP-D-ribose + nicotinamide + L-lysyl-[protein]</text>
        <dbReference type="Rhea" id="RHEA:47668"/>
        <dbReference type="Rhea" id="RHEA-COMP:9752"/>
        <dbReference type="Rhea" id="RHEA-COMP:11877"/>
        <dbReference type="ChEBI" id="CHEBI:15377"/>
        <dbReference type="ChEBI" id="CHEBI:17154"/>
        <dbReference type="ChEBI" id="CHEBI:29969"/>
        <dbReference type="ChEBI" id="CHEBI:57540"/>
        <dbReference type="ChEBI" id="CHEBI:87830"/>
        <dbReference type="ChEBI" id="CHEBI:87832"/>
    </reaction>
</comment>
<evidence type="ECO:0000256" key="1">
    <source>
        <dbReference type="ARBA" id="ARBA00022679"/>
    </source>
</evidence>
<dbReference type="InterPro" id="IPR003000">
    <property type="entry name" value="Sirtuin"/>
</dbReference>
<keyword evidence="3" id="KW-0862">Zinc</keyword>
<feature type="binding site" evidence="3">
    <location>
        <position position="120"/>
    </location>
    <ligand>
        <name>Zn(2+)</name>
        <dbReference type="ChEBI" id="CHEBI:29105"/>
    </ligand>
</feature>
<evidence type="ECO:0000313" key="8">
    <source>
        <dbReference type="Proteomes" id="UP000276901"/>
    </source>
</evidence>
<feature type="binding site" evidence="3">
    <location>
        <begin position="204"/>
        <end position="206"/>
    </location>
    <ligand>
        <name>NAD(+)</name>
        <dbReference type="ChEBI" id="CHEBI:57540"/>
    </ligand>
</feature>
<dbReference type="NCBIfam" id="NF001755">
    <property type="entry name" value="PRK00481.1-5"/>
    <property type="match status" value="1"/>
</dbReference>
<sequence>MSRSRPKVVILTGAGISAESGIQTFRASDGLWENHRIDDVATPEGFWRNPELVQRFYNERRRKLFDPDIQPNAAHFALAQLEEKLGENLLLITQNVDNLHERAGSRNLIHMHGELLKVRCTHSGNIYDWQKDVTEKDQCECCTTPRKLRPHIVWFGEMPLEMERIYAMLNDCDFFIAIGTSGNVYPAAGFVQEVPVEAETIELNLEPSKVRSHFKQAKYGKASDIVPEFVDELLKNIEK</sequence>
<dbReference type="Pfam" id="PF02146">
    <property type="entry name" value="SIR2"/>
    <property type="match status" value="1"/>
</dbReference>
<dbReference type="InterPro" id="IPR027546">
    <property type="entry name" value="Sirtuin_class_III"/>
</dbReference>
<comment type="similarity">
    <text evidence="3">Belongs to the sirtuin family. Class III subfamily.</text>
</comment>
<name>A0AAE6X6L4_9PAST</name>
<proteinExistence type="inferred from homology"/>
<dbReference type="Gene3D" id="3.40.50.1220">
    <property type="entry name" value="TPP-binding domain"/>
    <property type="match status" value="1"/>
</dbReference>
<dbReference type="EMBL" id="RKQT01000001">
    <property type="protein sequence ID" value="RPE95940.1"/>
    <property type="molecule type" value="Genomic_DNA"/>
</dbReference>
<comment type="catalytic activity">
    <reaction evidence="3">
        <text>N(6)-acetyl-L-lysyl-[protein] + NAD(+) + H2O = 2''-O-acetyl-ADP-D-ribose + nicotinamide + L-lysyl-[protein]</text>
        <dbReference type="Rhea" id="RHEA:43636"/>
        <dbReference type="Rhea" id="RHEA-COMP:9752"/>
        <dbReference type="Rhea" id="RHEA-COMP:10731"/>
        <dbReference type="ChEBI" id="CHEBI:15377"/>
        <dbReference type="ChEBI" id="CHEBI:17154"/>
        <dbReference type="ChEBI" id="CHEBI:29969"/>
        <dbReference type="ChEBI" id="CHEBI:57540"/>
        <dbReference type="ChEBI" id="CHEBI:61930"/>
        <dbReference type="ChEBI" id="CHEBI:83767"/>
        <dbReference type="EC" id="2.3.1.286"/>
    </reaction>
</comment>
<keyword evidence="8" id="KW-1185">Reference proteome</keyword>
<reference evidence="6 9" key="1">
    <citation type="submission" date="2016-03" db="EMBL/GenBank/DDBJ databases">
        <authorList>
            <person name="Hansen M.J."/>
            <person name="Bojesen A.M."/>
            <person name="Planet P."/>
        </authorList>
    </citation>
    <scope>NUCLEOTIDE SEQUENCE [LARGE SCALE GENOMIC DNA]</scope>
    <source>
        <strain evidence="6 9">HPA 21</strain>
    </source>
</reference>
<keyword evidence="3" id="KW-0479">Metal-binding</keyword>
<comment type="caution">
    <text evidence="3 4">Lacks conserved residue(s) required for the propagation of feature annotation.</text>
</comment>
<dbReference type="InterPro" id="IPR029035">
    <property type="entry name" value="DHS-like_NAD/FAD-binding_dom"/>
</dbReference>
<comment type="function">
    <text evidence="3">NAD-dependent lysine deacetylase and desuccinylase that specifically removes acetyl and succinyl groups on target proteins. Modulates the activities of several proteins which are inactive in their acylated form.</text>
</comment>
<evidence type="ECO:0000313" key="9">
    <source>
        <dbReference type="Proteomes" id="UP000502287"/>
    </source>
</evidence>
<dbReference type="Gene3D" id="3.30.1600.10">
    <property type="entry name" value="SIR2/SIRT2 'Small Domain"/>
    <property type="match status" value="1"/>
</dbReference>
<evidence type="ECO:0000256" key="2">
    <source>
        <dbReference type="ARBA" id="ARBA00023027"/>
    </source>
</evidence>
<feature type="domain" description="Deacetylase sirtuin-type" evidence="5">
    <location>
        <begin position="1"/>
        <end position="236"/>
    </location>
</feature>
<comment type="domain">
    <text evidence="3">2 residues (Tyr-57 and Arg-60) present in a large hydrophobic pocket are probably involved in substrate specificity. They are important for desuccinylation activity, but dispensable for deacetylation activity.</text>
</comment>
<comment type="subcellular location">
    <subcellularLocation>
        <location evidence="3">Cytoplasm</location>
    </subcellularLocation>
</comment>
<feature type="binding site" evidence="3">
    <location>
        <position position="222"/>
    </location>
    <ligand>
        <name>NAD(+)</name>
        <dbReference type="ChEBI" id="CHEBI:57540"/>
    </ligand>
</feature>
<feature type="binding site" evidence="3">
    <location>
        <begin position="179"/>
        <end position="181"/>
    </location>
    <ligand>
        <name>NAD(+)</name>
        <dbReference type="ChEBI" id="CHEBI:57540"/>
    </ligand>
</feature>
<reference evidence="7 8" key="2">
    <citation type="submission" date="2018-11" db="EMBL/GenBank/DDBJ databases">
        <title>Genomic Encyclopedia of Type Strains, Phase IV (KMG-IV): sequencing the most valuable type-strain genomes for metagenomic binning, comparative biology and taxonomic classification.</title>
        <authorList>
            <person name="Goeker M."/>
        </authorList>
    </citation>
    <scope>NUCLEOTIDE SEQUENCE [LARGE SCALE GENOMIC DNA]</scope>
    <source>
        <strain evidence="7 8">DSM 25797</strain>
    </source>
</reference>
<dbReference type="GO" id="GO:0017136">
    <property type="term" value="F:histone deacetylase activity, NAD-dependent"/>
    <property type="evidence" value="ECO:0007669"/>
    <property type="project" value="TreeGrafter"/>
</dbReference>
<feature type="binding site" evidence="3">
    <location>
        <begin position="94"/>
        <end position="97"/>
    </location>
    <ligand>
        <name>NAD(+)</name>
        <dbReference type="ChEBI" id="CHEBI:57540"/>
    </ligand>
</feature>
<feature type="binding site" evidence="3">
    <location>
        <begin position="13"/>
        <end position="32"/>
    </location>
    <ligand>
        <name>NAD(+)</name>
        <dbReference type="ChEBI" id="CHEBI:57540"/>
    </ligand>
</feature>
<feature type="active site" description="Proton acceptor" evidence="3">
    <location>
        <position position="112"/>
    </location>
</feature>
<dbReference type="SUPFAM" id="SSF52467">
    <property type="entry name" value="DHS-like NAD/FAD-binding domain"/>
    <property type="match status" value="1"/>
</dbReference>
<dbReference type="HAMAP" id="MF_01121">
    <property type="entry name" value="Sirtuin_ClassIII"/>
    <property type="match status" value="1"/>
</dbReference>
<feature type="binding site" evidence="3">
    <location>
        <position position="60"/>
    </location>
    <ligand>
        <name>substrate</name>
    </ligand>
</feature>
<evidence type="ECO:0000256" key="3">
    <source>
        <dbReference type="HAMAP-Rule" id="MF_01121"/>
    </source>
</evidence>
<dbReference type="PROSITE" id="PS50305">
    <property type="entry name" value="SIRTUIN"/>
    <property type="match status" value="1"/>
</dbReference>
<dbReference type="EC" id="2.3.1.286" evidence="3"/>
<dbReference type="EMBL" id="CP015029">
    <property type="protein sequence ID" value="QIM65603.1"/>
    <property type="molecule type" value="Genomic_DNA"/>
</dbReference>
<keyword evidence="3" id="KW-0963">Cytoplasm</keyword>
<dbReference type="InterPro" id="IPR026591">
    <property type="entry name" value="Sirtuin_cat_small_dom_sf"/>
</dbReference>
<dbReference type="GO" id="GO:0070403">
    <property type="term" value="F:NAD+ binding"/>
    <property type="evidence" value="ECO:0007669"/>
    <property type="project" value="UniProtKB-UniRule"/>
</dbReference>
<feature type="binding site" evidence="3">
    <location>
        <position position="139"/>
    </location>
    <ligand>
        <name>Zn(2+)</name>
        <dbReference type="ChEBI" id="CHEBI:29105"/>
    </ligand>
</feature>
<dbReference type="CDD" id="cd01412">
    <property type="entry name" value="SIRT5_Af1_CobB"/>
    <property type="match status" value="1"/>
</dbReference>
<keyword evidence="2 3" id="KW-0520">NAD</keyword>
<dbReference type="InterPro" id="IPR026590">
    <property type="entry name" value="Ssirtuin_cat_dom"/>
</dbReference>
<comment type="cofactor">
    <cofactor evidence="3">
        <name>Zn(2+)</name>
        <dbReference type="ChEBI" id="CHEBI:29105"/>
    </cofactor>
    <text evidence="3">Binds 1 zinc ion per subunit.</text>
</comment>
<dbReference type="GO" id="GO:0008270">
    <property type="term" value="F:zinc ion binding"/>
    <property type="evidence" value="ECO:0007669"/>
    <property type="project" value="UniProtKB-UniRule"/>
</dbReference>
<evidence type="ECO:0000256" key="4">
    <source>
        <dbReference type="PROSITE-ProRule" id="PRU00236"/>
    </source>
</evidence>